<dbReference type="GO" id="GO:0016639">
    <property type="term" value="F:oxidoreductase activity, acting on the CH-NH2 group of donors, NAD or NADP as acceptor"/>
    <property type="evidence" value="ECO:0007669"/>
    <property type="project" value="InterPro"/>
</dbReference>
<dbReference type="Proteomes" id="UP000033699">
    <property type="component" value="Unassembled WGS sequence"/>
</dbReference>
<dbReference type="SUPFAM" id="SSF51735">
    <property type="entry name" value="NAD(P)-binding Rossmann-fold domains"/>
    <property type="match status" value="1"/>
</dbReference>
<sequence>MPSFHIIDGHAVESVISSSRSRVVDWVKEAYLLHADGASVNPDSYFLNFPKKPGTRIIALPAFLGGDYEAAGIKWVSSFPSNIERNMPRASATLILNDYETGYPFAFLEASRISAARTAASAVLGAEELTGSRSAGTITVIGAGVIARTVVEFFESREWSVDQFLIHDQKAHYMRSLAHYINSSTPYRADTRISVESAISGSDVVVLTTTATTPYITQPGAFSSGQVILNISLRDIGPEIVAASHNILDDVDHCLKANTSPHLTEQLLGHRDFIDGSLSELMTRKVQVSEDKPKIFSPFGLGVLDLAVGLNVYQAALDRALATEIPNFFGDLTRWP</sequence>
<dbReference type="PANTHER" id="PTHR13812:SF19">
    <property type="entry name" value="KETIMINE REDUCTASE MU-CRYSTALLIN"/>
    <property type="match status" value="1"/>
</dbReference>
<dbReference type="InterPro" id="IPR023866">
    <property type="entry name" value="SbnB"/>
</dbReference>
<dbReference type="InterPro" id="IPR036291">
    <property type="entry name" value="NAD(P)-bd_dom_sf"/>
</dbReference>
<dbReference type="PATRIC" id="fig|359131.3.peg.1665"/>
<reference evidence="1 2" key="1">
    <citation type="submission" date="2015-02" db="EMBL/GenBank/DDBJ databases">
        <authorList>
            <person name="Ju K.-S."/>
            <person name="Doroghazi J.R."/>
            <person name="Metcalf W."/>
        </authorList>
    </citation>
    <scope>NUCLEOTIDE SEQUENCE [LARGE SCALE GENOMIC DNA]</scope>
    <source>
        <strain evidence="1 2">ATCC 31215</strain>
    </source>
</reference>
<protein>
    <submittedName>
        <fullName evidence="1">Ornithine cyclodeaminase</fullName>
    </submittedName>
</protein>
<dbReference type="InterPro" id="IPR023401">
    <property type="entry name" value="ODC_N"/>
</dbReference>
<dbReference type="EMBL" id="JZKH01000015">
    <property type="protein sequence ID" value="KJS62230.1"/>
    <property type="molecule type" value="Genomic_DNA"/>
</dbReference>
<dbReference type="PANTHER" id="PTHR13812">
    <property type="entry name" value="KETIMINE REDUCTASE MU-CRYSTALLIN"/>
    <property type="match status" value="1"/>
</dbReference>
<dbReference type="Pfam" id="PF02423">
    <property type="entry name" value="OCD_Mu_crystall"/>
    <property type="match status" value="1"/>
</dbReference>
<dbReference type="Gene3D" id="3.40.50.720">
    <property type="entry name" value="NAD(P)-binding Rossmann-like Domain"/>
    <property type="match status" value="1"/>
</dbReference>
<organism evidence="1 2">
    <name type="scientific">Streptomyces rubellomurinus (strain ATCC 31215)</name>
    <dbReference type="NCBI Taxonomy" id="359131"/>
    <lineage>
        <taxon>Bacteria</taxon>
        <taxon>Bacillati</taxon>
        <taxon>Actinomycetota</taxon>
        <taxon>Actinomycetes</taxon>
        <taxon>Kitasatosporales</taxon>
        <taxon>Streptomycetaceae</taxon>
        <taxon>Streptomyces</taxon>
    </lineage>
</organism>
<gene>
    <name evidence="1" type="ORF">VM95_10270</name>
</gene>
<dbReference type="Gene3D" id="3.30.1780.10">
    <property type="entry name" value="ornithine cyclodeaminase, domain 1"/>
    <property type="match status" value="1"/>
</dbReference>
<proteinExistence type="predicted"/>
<dbReference type="RefSeq" id="WP_045694380.1">
    <property type="nucleotide sequence ID" value="NZ_JZKH01000015.1"/>
</dbReference>
<keyword evidence="2" id="KW-1185">Reference proteome</keyword>
<accession>A0A0F2TIX0</accession>
<dbReference type="NCBIfam" id="TIGR03944">
    <property type="entry name" value="dehyd_SbnB_fam"/>
    <property type="match status" value="1"/>
</dbReference>
<dbReference type="GO" id="GO:0019290">
    <property type="term" value="P:siderophore biosynthetic process"/>
    <property type="evidence" value="ECO:0007669"/>
    <property type="project" value="InterPro"/>
</dbReference>
<evidence type="ECO:0000313" key="1">
    <source>
        <dbReference type="EMBL" id="KJS62230.1"/>
    </source>
</evidence>
<dbReference type="AlphaFoldDB" id="A0A0F2TIX0"/>
<evidence type="ECO:0000313" key="2">
    <source>
        <dbReference type="Proteomes" id="UP000033699"/>
    </source>
</evidence>
<dbReference type="PIRSF" id="PIRSF001439">
    <property type="entry name" value="CryM"/>
    <property type="match status" value="1"/>
</dbReference>
<dbReference type="InterPro" id="IPR003462">
    <property type="entry name" value="ODC_Mu_crystall"/>
</dbReference>
<dbReference type="OrthoDB" id="3396397at2"/>
<name>A0A0F2TIX0_STRR3</name>
<dbReference type="GO" id="GO:0005737">
    <property type="term" value="C:cytoplasm"/>
    <property type="evidence" value="ECO:0007669"/>
    <property type="project" value="TreeGrafter"/>
</dbReference>
<comment type="caution">
    <text evidence="1">The sequence shown here is derived from an EMBL/GenBank/DDBJ whole genome shotgun (WGS) entry which is preliminary data.</text>
</comment>